<gene>
    <name evidence="2" type="ORF">SEMRO_22_G015070.1</name>
</gene>
<accession>A0A9N8H2N7</accession>
<proteinExistence type="predicted"/>
<dbReference type="EMBL" id="CAICTM010000022">
    <property type="protein sequence ID" value="CAB9497562.1"/>
    <property type="molecule type" value="Genomic_DNA"/>
</dbReference>
<dbReference type="Proteomes" id="UP001153069">
    <property type="component" value="Unassembled WGS sequence"/>
</dbReference>
<evidence type="ECO:0000256" key="1">
    <source>
        <dbReference type="SAM" id="MobiDB-lite"/>
    </source>
</evidence>
<organism evidence="2 3">
    <name type="scientific">Seminavis robusta</name>
    <dbReference type="NCBI Taxonomy" id="568900"/>
    <lineage>
        <taxon>Eukaryota</taxon>
        <taxon>Sar</taxon>
        <taxon>Stramenopiles</taxon>
        <taxon>Ochrophyta</taxon>
        <taxon>Bacillariophyta</taxon>
        <taxon>Bacillariophyceae</taxon>
        <taxon>Bacillariophycidae</taxon>
        <taxon>Naviculales</taxon>
        <taxon>Naviculaceae</taxon>
        <taxon>Seminavis</taxon>
    </lineage>
</organism>
<evidence type="ECO:0000313" key="3">
    <source>
        <dbReference type="Proteomes" id="UP001153069"/>
    </source>
</evidence>
<feature type="region of interest" description="Disordered" evidence="1">
    <location>
        <begin position="1"/>
        <end position="33"/>
    </location>
</feature>
<dbReference type="AlphaFoldDB" id="A0A9N8H2N7"/>
<comment type="caution">
    <text evidence="2">The sequence shown here is derived from an EMBL/GenBank/DDBJ whole genome shotgun (WGS) entry which is preliminary data.</text>
</comment>
<reference evidence="2" key="1">
    <citation type="submission" date="2020-06" db="EMBL/GenBank/DDBJ databases">
        <authorList>
            <consortium name="Plant Systems Biology data submission"/>
        </authorList>
    </citation>
    <scope>NUCLEOTIDE SEQUENCE</scope>
    <source>
        <strain evidence="2">D6</strain>
    </source>
</reference>
<sequence>MFSRLPAAGQDKSSGSAPALCPRTSMGDSQLLGNGSDPKTLLGRTAQWLTCGITENICVLIVKLYGDVEEDPSSDGTMMALINREGVQWIRSWGDTVEKDDHCWRVFLRSISEGLLGGANKAANKGKPQAVKGRAGWFSLPHFDEKPLSGFEPGEPATFSLTQQAGLLEEGDPTAIFRDDATIAIDSDCIYENYQDLFS</sequence>
<evidence type="ECO:0000313" key="2">
    <source>
        <dbReference type="EMBL" id="CAB9497562.1"/>
    </source>
</evidence>
<protein>
    <submittedName>
        <fullName evidence="2">Uncharacterized protein</fullName>
    </submittedName>
</protein>
<keyword evidence="3" id="KW-1185">Reference proteome</keyword>
<name>A0A9N8H2N7_9STRA</name>